<evidence type="ECO:0000313" key="13">
    <source>
        <dbReference type="EMBL" id="OBF29850.1"/>
    </source>
</evidence>
<dbReference type="GO" id="GO:0005737">
    <property type="term" value="C:cytoplasm"/>
    <property type="evidence" value="ECO:0007669"/>
    <property type="project" value="UniProtKB-SubCell"/>
</dbReference>
<proteinExistence type="inferred from homology"/>
<evidence type="ECO:0000256" key="9">
    <source>
        <dbReference type="ARBA" id="ARBA00023157"/>
    </source>
</evidence>
<comment type="PTM">
    <text evidence="11">The Fe-S cluster can be nitrosylated by nitric oxide (NO).</text>
</comment>
<dbReference type="InterPro" id="IPR003482">
    <property type="entry name" value="Whib"/>
</dbReference>
<keyword evidence="4 11" id="KW-0479">Metal-binding</keyword>
<dbReference type="GO" id="GO:0003677">
    <property type="term" value="F:DNA binding"/>
    <property type="evidence" value="ECO:0007669"/>
    <property type="project" value="UniProtKB-UniRule"/>
</dbReference>
<sequence>MDQALCAGRDPEIWFTEKTGIAGRQAVARAAAICAQCPVRLECRAYADELPATDGVWGGWRIKRSARTTIPFSARQAVSQ</sequence>
<dbReference type="GO" id="GO:0045454">
    <property type="term" value="P:cell redox homeostasis"/>
    <property type="evidence" value="ECO:0007669"/>
    <property type="project" value="TreeGrafter"/>
</dbReference>
<feature type="binding site" evidence="11">
    <location>
        <position position="43"/>
    </location>
    <ligand>
        <name>[4Fe-4S] cluster</name>
        <dbReference type="ChEBI" id="CHEBI:49883"/>
    </ligand>
</feature>
<keyword evidence="3 11" id="KW-0004">4Fe-4S</keyword>
<feature type="binding site" evidence="11">
    <location>
        <position position="34"/>
    </location>
    <ligand>
        <name>[4Fe-4S] cluster</name>
        <dbReference type="ChEBI" id="CHEBI:49883"/>
    </ligand>
</feature>
<comment type="cofactor">
    <cofactor evidence="11">
        <name>[4Fe-4S] cluster</name>
        <dbReference type="ChEBI" id="CHEBI:49883"/>
    </cofactor>
    <text evidence="11">Binds 1 [4Fe-4S] cluster per subunit. Following nitrosylation of the [4Fe-4S] cluster binds 1 [4Fe-8(NO)] cluster per subunit.</text>
</comment>
<keyword evidence="11" id="KW-0963">Cytoplasm</keyword>
<feature type="binding site" evidence="11">
    <location>
        <position position="6"/>
    </location>
    <ligand>
        <name>[4Fe-4S] cluster</name>
        <dbReference type="ChEBI" id="CHEBI:49883"/>
    </ligand>
</feature>
<evidence type="ECO:0000256" key="5">
    <source>
        <dbReference type="ARBA" id="ARBA00023004"/>
    </source>
</evidence>
<feature type="binding site" evidence="11">
    <location>
        <position position="37"/>
    </location>
    <ligand>
        <name>[4Fe-4S] cluster</name>
        <dbReference type="ChEBI" id="CHEBI:49883"/>
    </ligand>
</feature>
<evidence type="ECO:0000256" key="6">
    <source>
        <dbReference type="ARBA" id="ARBA00023014"/>
    </source>
</evidence>
<evidence type="ECO:0000256" key="4">
    <source>
        <dbReference type="ARBA" id="ARBA00022723"/>
    </source>
</evidence>
<comment type="function">
    <text evidence="11">Acts as a transcriptional regulator. Probably redox-responsive. The apo- but not holo-form probably binds DNA.</text>
</comment>
<dbReference type="HAMAP" id="MF_01479">
    <property type="entry name" value="WhiB"/>
    <property type="match status" value="1"/>
</dbReference>
<dbReference type="EMBL" id="LZHX01000004">
    <property type="protein sequence ID" value="OBF29850.1"/>
    <property type="molecule type" value="Genomic_DNA"/>
</dbReference>
<gene>
    <name evidence="11" type="primary">whiB</name>
    <name evidence="13" type="ORF">A5726_29895</name>
</gene>
<keyword evidence="10 11" id="KW-0804">Transcription</keyword>
<dbReference type="GO" id="GO:0051539">
    <property type="term" value="F:4 iron, 4 sulfur cluster binding"/>
    <property type="evidence" value="ECO:0007669"/>
    <property type="project" value="UniProtKB-UniRule"/>
</dbReference>
<feature type="domain" description="4Fe-4S Wbl-type" evidence="12">
    <location>
        <begin position="5"/>
        <end position="67"/>
    </location>
</feature>
<evidence type="ECO:0000313" key="14">
    <source>
        <dbReference type="Proteomes" id="UP000093779"/>
    </source>
</evidence>
<evidence type="ECO:0000256" key="2">
    <source>
        <dbReference type="ARBA" id="ARBA00006597"/>
    </source>
</evidence>
<organism evidence="13 14">
    <name type="scientific">Mycolicibacterium conceptionense</name>
    <dbReference type="NCBI Taxonomy" id="451644"/>
    <lineage>
        <taxon>Bacteria</taxon>
        <taxon>Bacillati</taxon>
        <taxon>Actinomycetota</taxon>
        <taxon>Actinomycetes</taxon>
        <taxon>Mycobacteriales</taxon>
        <taxon>Mycobacteriaceae</taxon>
        <taxon>Mycolicibacterium</taxon>
    </lineage>
</organism>
<reference evidence="13 14" key="1">
    <citation type="submission" date="2016-06" db="EMBL/GenBank/DDBJ databases">
        <authorList>
            <person name="Kjaerup R.B."/>
            <person name="Dalgaard T.S."/>
            <person name="Juul-Madsen H.R."/>
        </authorList>
    </citation>
    <scope>NUCLEOTIDE SEQUENCE [LARGE SCALE GENOMIC DNA]</scope>
    <source>
        <strain evidence="13 14">ACS1953</strain>
    </source>
</reference>
<dbReference type="InterPro" id="IPR034768">
    <property type="entry name" value="4FE4S_WBL"/>
</dbReference>
<dbReference type="GO" id="GO:0045892">
    <property type="term" value="P:negative regulation of DNA-templated transcription"/>
    <property type="evidence" value="ECO:0007669"/>
    <property type="project" value="TreeGrafter"/>
</dbReference>
<dbReference type="GO" id="GO:0035731">
    <property type="term" value="F:dinitrosyl-iron complex binding"/>
    <property type="evidence" value="ECO:0007669"/>
    <property type="project" value="UniProtKB-UniRule"/>
</dbReference>
<evidence type="ECO:0000256" key="1">
    <source>
        <dbReference type="ARBA" id="ARBA00004496"/>
    </source>
</evidence>
<keyword evidence="8 11" id="KW-0238">DNA-binding</keyword>
<evidence type="ECO:0000256" key="10">
    <source>
        <dbReference type="ARBA" id="ARBA00023163"/>
    </source>
</evidence>
<evidence type="ECO:0000256" key="7">
    <source>
        <dbReference type="ARBA" id="ARBA00023015"/>
    </source>
</evidence>
<evidence type="ECO:0000256" key="8">
    <source>
        <dbReference type="ARBA" id="ARBA00023125"/>
    </source>
</evidence>
<keyword evidence="6 11" id="KW-0411">Iron-sulfur</keyword>
<keyword evidence="5 11" id="KW-0408">Iron</keyword>
<comment type="subcellular location">
    <subcellularLocation>
        <location evidence="1 11">Cytoplasm</location>
    </subcellularLocation>
</comment>
<evidence type="ECO:0000256" key="3">
    <source>
        <dbReference type="ARBA" id="ARBA00022485"/>
    </source>
</evidence>
<protein>
    <recommendedName>
        <fullName evidence="11">Transcriptional regulator WhiB</fullName>
    </recommendedName>
</protein>
<name>A0A1A1YEW5_9MYCO</name>
<dbReference type="PROSITE" id="PS51674">
    <property type="entry name" value="4FE4S_WBL"/>
    <property type="match status" value="1"/>
</dbReference>
<dbReference type="GO" id="GO:0046872">
    <property type="term" value="F:metal ion binding"/>
    <property type="evidence" value="ECO:0007669"/>
    <property type="project" value="UniProtKB-KW"/>
</dbReference>
<dbReference type="AlphaFoldDB" id="A0A1A1YEW5"/>
<keyword evidence="7 11" id="KW-0805">Transcription regulation</keyword>
<dbReference type="Proteomes" id="UP000093779">
    <property type="component" value="Unassembled WGS sequence"/>
</dbReference>
<dbReference type="GO" id="GO:0047134">
    <property type="term" value="F:protein-disulfide reductase [NAD(P)H] activity"/>
    <property type="evidence" value="ECO:0007669"/>
    <property type="project" value="TreeGrafter"/>
</dbReference>
<evidence type="ECO:0000259" key="12">
    <source>
        <dbReference type="PROSITE" id="PS51674"/>
    </source>
</evidence>
<dbReference type="PANTHER" id="PTHR38839">
    <property type="entry name" value="TRANSCRIPTIONAL REGULATOR WHID-RELATED"/>
    <property type="match status" value="1"/>
</dbReference>
<dbReference type="Pfam" id="PF02467">
    <property type="entry name" value="Whib"/>
    <property type="match status" value="1"/>
</dbReference>
<comment type="similarity">
    <text evidence="2 11">Belongs to the WhiB family.</text>
</comment>
<keyword evidence="9 11" id="KW-1015">Disulfide bond</keyword>
<evidence type="ECO:0000256" key="11">
    <source>
        <dbReference type="HAMAP-Rule" id="MF_01479"/>
    </source>
</evidence>
<accession>A0A1A1YEW5</accession>
<comment type="caution">
    <text evidence="13">The sequence shown here is derived from an EMBL/GenBank/DDBJ whole genome shotgun (WGS) entry which is preliminary data.</text>
</comment>
<comment type="PTM">
    <text evidence="11">Upon Fe-S cluster removal intramolecular disulfide bonds are formed.</text>
</comment>